<name>A0ACB9DM82_ARCLA</name>
<sequence>MLKNFIFDILKILVPFSLLLHLSLIKWGIYTQDGDGSDFNVMLNTIGAEMQEASSQSISSIRELDPDPDLRNEIGCRFQINFDGLAKAVKKGDTIFVGQCLFTLLAGGNTFFFLLLIAQYRPAVPCPSIVIPRQRLINYGGISVVHLSCEGLMLHKLRNSALCQWDMLQTNGMEEVPFSFNGGKDSAVLLHLLRAGFFLHQVDYGHSNGDLSGYGPSAFPEINSFTYETASSYGVQLDILHQDFKSGLEALLKTKPTAAISPGVRIGDPTAKQRPKETRAEDKEILFGTVEDQLGPSLCRKLHNIGWTVSRNAVVRSDVIGVIDVNRSKDIVYETTVEDGSCFDEVSALELACLPYIASIPEPKNSDSADSLPYIPCLRPAFFHLQDSLSSILLFIRMIFPVINAGSHGGTVPIWEFETARCIKIWGLGEPVHHVAWNPLPELPILAVPMIENEERKGPLLPISET</sequence>
<protein>
    <submittedName>
        <fullName evidence="1">Uncharacterized protein</fullName>
    </submittedName>
</protein>
<comment type="caution">
    <text evidence="1">The sequence shown here is derived from an EMBL/GenBank/DDBJ whole genome shotgun (WGS) entry which is preliminary data.</text>
</comment>
<proteinExistence type="predicted"/>
<evidence type="ECO:0000313" key="1">
    <source>
        <dbReference type="EMBL" id="KAI3747583.1"/>
    </source>
</evidence>
<dbReference type="Proteomes" id="UP001055879">
    <property type="component" value="Linkage Group LG03"/>
</dbReference>
<evidence type="ECO:0000313" key="2">
    <source>
        <dbReference type="Proteomes" id="UP001055879"/>
    </source>
</evidence>
<gene>
    <name evidence="1" type="ORF">L6452_10091</name>
</gene>
<reference evidence="1 2" key="2">
    <citation type="journal article" date="2022" name="Mol. Ecol. Resour.">
        <title>The genomes of chicory, endive, great burdock and yacon provide insights into Asteraceae paleo-polyploidization history and plant inulin production.</title>
        <authorList>
            <person name="Fan W."/>
            <person name="Wang S."/>
            <person name="Wang H."/>
            <person name="Wang A."/>
            <person name="Jiang F."/>
            <person name="Liu H."/>
            <person name="Zhao H."/>
            <person name="Xu D."/>
            <person name="Zhang Y."/>
        </authorList>
    </citation>
    <scope>NUCLEOTIDE SEQUENCE [LARGE SCALE GENOMIC DNA]</scope>
    <source>
        <strain evidence="2">cv. Niubang</strain>
    </source>
</reference>
<reference evidence="2" key="1">
    <citation type="journal article" date="2022" name="Mol. Ecol. Resour.">
        <title>The genomes of chicory, endive, great burdock and yacon provide insights into Asteraceae palaeo-polyploidization history and plant inulin production.</title>
        <authorList>
            <person name="Fan W."/>
            <person name="Wang S."/>
            <person name="Wang H."/>
            <person name="Wang A."/>
            <person name="Jiang F."/>
            <person name="Liu H."/>
            <person name="Zhao H."/>
            <person name="Xu D."/>
            <person name="Zhang Y."/>
        </authorList>
    </citation>
    <scope>NUCLEOTIDE SEQUENCE [LARGE SCALE GENOMIC DNA]</scope>
    <source>
        <strain evidence="2">cv. Niubang</strain>
    </source>
</reference>
<organism evidence="1 2">
    <name type="scientific">Arctium lappa</name>
    <name type="common">Greater burdock</name>
    <name type="synonym">Lappa major</name>
    <dbReference type="NCBI Taxonomy" id="4217"/>
    <lineage>
        <taxon>Eukaryota</taxon>
        <taxon>Viridiplantae</taxon>
        <taxon>Streptophyta</taxon>
        <taxon>Embryophyta</taxon>
        <taxon>Tracheophyta</taxon>
        <taxon>Spermatophyta</taxon>
        <taxon>Magnoliopsida</taxon>
        <taxon>eudicotyledons</taxon>
        <taxon>Gunneridae</taxon>
        <taxon>Pentapetalae</taxon>
        <taxon>asterids</taxon>
        <taxon>campanulids</taxon>
        <taxon>Asterales</taxon>
        <taxon>Asteraceae</taxon>
        <taxon>Carduoideae</taxon>
        <taxon>Cardueae</taxon>
        <taxon>Arctiinae</taxon>
        <taxon>Arctium</taxon>
    </lineage>
</organism>
<dbReference type="EMBL" id="CM042049">
    <property type="protein sequence ID" value="KAI3747583.1"/>
    <property type="molecule type" value="Genomic_DNA"/>
</dbReference>
<keyword evidence="2" id="KW-1185">Reference proteome</keyword>
<accession>A0ACB9DM82</accession>